<dbReference type="CDD" id="cd07067">
    <property type="entry name" value="HP_PGM_like"/>
    <property type="match status" value="1"/>
</dbReference>
<protein>
    <submittedName>
        <fullName evidence="2">Histidine phosphatase family protein</fullName>
    </submittedName>
</protein>
<evidence type="ECO:0000313" key="2">
    <source>
        <dbReference type="EMBL" id="MFC7704534.1"/>
    </source>
</evidence>
<reference evidence="3" key="1">
    <citation type="journal article" date="2019" name="Int. J. Syst. Evol. Microbiol.">
        <title>The Global Catalogue of Microorganisms (GCM) 10K type strain sequencing project: providing services to taxonomists for standard genome sequencing and annotation.</title>
        <authorList>
            <consortium name="The Broad Institute Genomics Platform"/>
            <consortium name="The Broad Institute Genome Sequencing Center for Infectious Disease"/>
            <person name="Wu L."/>
            <person name="Ma J."/>
        </authorList>
    </citation>
    <scope>NUCLEOTIDE SEQUENCE [LARGE SCALE GENOMIC DNA]</scope>
    <source>
        <strain evidence="3">CGMCC 1.12750</strain>
    </source>
</reference>
<name>A0ABW2UM55_9RHOB</name>
<evidence type="ECO:0000256" key="1">
    <source>
        <dbReference type="ARBA" id="ARBA00022801"/>
    </source>
</evidence>
<organism evidence="2 3">
    <name type="scientific">Plastorhodobacter daqingensis</name>
    <dbReference type="NCBI Taxonomy" id="1387281"/>
    <lineage>
        <taxon>Bacteria</taxon>
        <taxon>Pseudomonadati</taxon>
        <taxon>Pseudomonadota</taxon>
        <taxon>Alphaproteobacteria</taxon>
        <taxon>Rhodobacterales</taxon>
        <taxon>Paracoccaceae</taxon>
        <taxon>Plastorhodobacter</taxon>
    </lineage>
</organism>
<gene>
    <name evidence="2" type="ORF">ACFQXB_10035</name>
</gene>
<comment type="caution">
    <text evidence="2">The sequence shown here is derived from an EMBL/GenBank/DDBJ whole genome shotgun (WGS) entry which is preliminary data.</text>
</comment>
<dbReference type="RefSeq" id="WP_377402974.1">
    <property type="nucleotide sequence ID" value="NZ_JBHTFQ010000005.1"/>
</dbReference>
<dbReference type="InterPro" id="IPR051695">
    <property type="entry name" value="Phosphoglycerate_Mutase"/>
</dbReference>
<dbReference type="EMBL" id="JBHTFQ010000005">
    <property type="protein sequence ID" value="MFC7704534.1"/>
    <property type="molecule type" value="Genomic_DNA"/>
</dbReference>
<dbReference type="Proteomes" id="UP001596516">
    <property type="component" value="Unassembled WGS sequence"/>
</dbReference>
<dbReference type="InterPro" id="IPR013078">
    <property type="entry name" value="His_Pase_superF_clade-1"/>
</dbReference>
<keyword evidence="1" id="KW-0378">Hydrolase</keyword>
<evidence type="ECO:0000313" key="3">
    <source>
        <dbReference type="Proteomes" id="UP001596516"/>
    </source>
</evidence>
<keyword evidence="3" id="KW-1185">Reference proteome</keyword>
<dbReference type="PANTHER" id="PTHR46517:SF1">
    <property type="entry name" value="FRUCTOSE-2,6-BISPHOSPHATASE TIGAR"/>
    <property type="match status" value="1"/>
</dbReference>
<dbReference type="SUPFAM" id="SSF53254">
    <property type="entry name" value="Phosphoglycerate mutase-like"/>
    <property type="match status" value="1"/>
</dbReference>
<dbReference type="PANTHER" id="PTHR46517">
    <property type="entry name" value="FRUCTOSE-2,6-BISPHOSPHATASE TIGAR"/>
    <property type="match status" value="1"/>
</dbReference>
<dbReference type="InterPro" id="IPR029033">
    <property type="entry name" value="His_PPase_superfam"/>
</dbReference>
<dbReference type="SMART" id="SM00855">
    <property type="entry name" value="PGAM"/>
    <property type="match status" value="1"/>
</dbReference>
<proteinExistence type="predicted"/>
<sequence>MVIALLQQPFWFLRHGETAANAADIIAGSTDSPLTRRGHAQAHQAARLLKDQPLAAIWTSPLSRARLTAQAVAQATGAPLVTLPGLAERDWGTWEGQPRHVLRRDATPPEGEGPETFRHRIREALGAIVGPFPVLIVAHSGTARELHALLCPDPIGQPFQRPGNAVPLVWRPGPDGHWSFAELSPDCQRPSLGQPHLHPRSF</sequence>
<dbReference type="Gene3D" id="3.40.50.1240">
    <property type="entry name" value="Phosphoglycerate mutase-like"/>
    <property type="match status" value="1"/>
</dbReference>
<dbReference type="Pfam" id="PF00300">
    <property type="entry name" value="His_Phos_1"/>
    <property type="match status" value="1"/>
</dbReference>
<accession>A0ABW2UM55</accession>